<reference evidence="2" key="1">
    <citation type="submission" date="2023-07" db="EMBL/GenBank/DDBJ databases">
        <title>Paracoccus sp. MBLB3053 whole genome sequence.</title>
        <authorList>
            <person name="Hwang C.Y."/>
            <person name="Cho E.-S."/>
            <person name="Seo M.-J."/>
        </authorList>
    </citation>
    <scope>NUCLEOTIDE SEQUENCE [LARGE SCALE GENOMIC DNA]</scope>
    <source>
        <strain evidence="2">MBLB3053</strain>
    </source>
</reference>
<gene>
    <name evidence="1" type="ORF">RGQ15_11620</name>
</gene>
<accession>A0ABU2HUK8</accession>
<sequence>MKNYDTAFQLSLAAARESGIAPVYFARFVAKNRDTGANEFLGFWSGDETITLDVENPTGGVQTRTYVGGCNLSVTGLKYVADLTDVPVTASLSQIADAAQQLVRGYDVRLAYVEIHATTWTGGALTSIPQLEWVGIVDDAPVTTPAAGSEGSIELTVRSEIMTMLTATNPAKSSNAHQNRRSAGDRFSRFSGVIASRRVQWYHRDD</sequence>
<comment type="caution">
    <text evidence="1">The sequence shown here is derived from an EMBL/GenBank/DDBJ whole genome shotgun (WGS) entry which is preliminary data.</text>
</comment>
<evidence type="ECO:0000313" key="1">
    <source>
        <dbReference type="EMBL" id="MDS9468215.1"/>
    </source>
</evidence>
<proteinExistence type="predicted"/>
<dbReference type="Proteomes" id="UP001269144">
    <property type="component" value="Unassembled WGS sequence"/>
</dbReference>
<evidence type="ECO:0000313" key="2">
    <source>
        <dbReference type="Proteomes" id="UP001269144"/>
    </source>
</evidence>
<protein>
    <recommendedName>
        <fullName evidence="3">DUF2163 domain-containing protein</fullName>
    </recommendedName>
</protein>
<dbReference type="RefSeq" id="WP_311160388.1">
    <property type="nucleotide sequence ID" value="NZ_JAVQLW010000001.1"/>
</dbReference>
<evidence type="ECO:0008006" key="3">
    <source>
        <dbReference type="Google" id="ProtNLM"/>
    </source>
</evidence>
<dbReference type="EMBL" id="JAVQLW010000001">
    <property type="protein sequence ID" value="MDS9468215.1"/>
    <property type="molecule type" value="Genomic_DNA"/>
</dbReference>
<organism evidence="1 2">
    <name type="scientific">Paracoccus aurantius</name>
    <dbReference type="NCBI Taxonomy" id="3073814"/>
    <lineage>
        <taxon>Bacteria</taxon>
        <taxon>Pseudomonadati</taxon>
        <taxon>Pseudomonadota</taxon>
        <taxon>Alphaproteobacteria</taxon>
        <taxon>Rhodobacterales</taxon>
        <taxon>Paracoccaceae</taxon>
        <taxon>Paracoccus</taxon>
    </lineage>
</organism>
<name>A0ABU2HUK8_9RHOB</name>
<keyword evidence="2" id="KW-1185">Reference proteome</keyword>